<gene>
    <name evidence="10" type="primary">rsxC</name>
    <name evidence="8" type="synonym">rnfC</name>
    <name evidence="10" type="ORF">G4V39_00165</name>
</gene>
<keyword evidence="3 8" id="KW-0479">Metal-binding</keyword>
<keyword evidence="11" id="KW-1185">Reference proteome</keyword>
<comment type="similarity">
    <text evidence="8">Belongs to the 4Fe4S bacterial-type ferredoxin family. RnfC subfamily.</text>
</comment>
<sequence length="443" mass="47700">MKKYTFDKGGIHPPDHKELTRNLPVETMPLPDELWVSMAQHFGAPATPLVKRKDRVGEGDLIGAVEKGLGANVHSPASGEVVAIASVPHPILGKVPAVVIKVDHSAPPKDYEARPWDGLSPQELLGRIKEAGIVGMGGAGFPTHIKLNPPPQAKVDTLIINGAECESYLTADHRLMVEHPEEVVEGVAIIMKILGVARAYIGVELNKPEAIEALEQAVKKSARQITVAPLEVKYPQGSEKQLIQAITGRRVPGGGLPADVGCVVQNVGTTWAIYQAVVLGKNLYERILTVSGRGVKRPANLLCRVGVRVADIVDYLGGLSEETVKFILGGPMMGFAMADLSAPVTKTTSGVTFLSRKEADLSNYGPCIRCGRCLAVCPMGLSPNEISIYMEKGRFEDTPRFGLLDCFECGCCAFICPSKRPLVQFIRTAKMKLRQKAMATKKG</sequence>
<keyword evidence="7 8" id="KW-0411">Iron-sulfur</keyword>
<dbReference type="Gene3D" id="3.30.70.20">
    <property type="match status" value="1"/>
</dbReference>
<dbReference type="PANTHER" id="PTHR43034">
    <property type="entry name" value="ION-TRANSLOCATING OXIDOREDUCTASE COMPLEX SUBUNIT C"/>
    <property type="match status" value="1"/>
</dbReference>
<feature type="binding site" evidence="8">
    <location>
        <position position="406"/>
    </location>
    <ligand>
        <name>[4Fe-4S] cluster</name>
        <dbReference type="ChEBI" id="CHEBI:49883"/>
        <label>2</label>
    </ligand>
</feature>
<keyword evidence="2 8" id="KW-0004">4Fe-4S</keyword>
<feature type="domain" description="4Fe-4S ferredoxin-type" evidence="9">
    <location>
        <begin position="357"/>
        <end position="386"/>
    </location>
</feature>
<dbReference type="Gene3D" id="3.40.50.11540">
    <property type="entry name" value="NADH-ubiquinone oxidoreductase 51kDa subunit"/>
    <property type="match status" value="1"/>
</dbReference>
<keyword evidence="5 8" id="KW-0249">Electron transport</keyword>
<feature type="binding site" evidence="8">
    <location>
        <position position="409"/>
    </location>
    <ligand>
        <name>[4Fe-4S] cluster</name>
        <dbReference type="ChEBI" id="CHEBI:49883"/>
        <label>2</label>
    </ligand>
</feature>
<dbReference type="InterPro" id="IPR026902">
    <property type="entry name" value="RnfC_N"/>
</dbReference>
<dbReference type="EC" id="7.-.-.-" evidence="8"/>
<dbReference type="InterPro" id="IPR037225">
    <property type="entry name" value="Nuo51_FMN-bd_sf"/>
</dbReference>
<evidence type="ECO:0000256" key="5">
    <source>
        <dbReference type="ARBA" id="ARBA00022982"/>
    </source>
</evidence>
<evidence type="ECO:0000256" key="6">
    <source>
        <dbReference type="ARBA" id="ARBA00023004"/>
    </source>
</evidence>
<dbReference type="GO" id="GO:0022900">
    <property type="term" value="P:electron transport chain"/>
    <property type="evidence" value="ECO:0007669"/>
    <property type="project" value="UniProtKB-UniRule"/>
</dbReference>
<dbReference type="GO" id="GO:0009055">
    <property type="term" value="F:electron transfer activity"/>
    <property type="evidence" value="ECO:0007669"/>
    <property type="project" value="InterPro"/>
</dbReference>
<name>A0A6G7PYN8_9BACT</name>
<dbReference type="Pfam" id="PF13375">
    <property type="entry name" value="RnfC_N"/>
    <property type="match status" value="1"/>
</dbReference>
<dbReference type="PROSITE" id="PS51379">
    <property type="entry name" value="4FE4S_FER_2"/>
    <property type="match status" value="1"/>
</dbReference>
<protein>
    <recommendedName>
        <fullName evidence="8">Ion-translocating oxidoreductase complex subunit C</fullName>
        <ecNumber evidence="8">7.-.-.-</ecNumber>
    </recommendedName>
    <alternativeName>
        <fullName evidence="8">Rnf electron transport complex subunit C</fullName>
    </alternativeName>
</protein>
<accession>A0A6G7PYN8</accession>
<comment type="cofactor">
    <cofactor evidence="8">
        <name>[4Fe-4S] cluster</name>
        <dbReference type="ChEBI" id="CHEBI:49883"/>
    </cofactor>
    <text evidence="8">Binds 2 [4Fe-4S] clusters per subunit.</text>
</comment>
<organism evidence="10 11">
    <name type="scientific">Thermosulfuriphilus ammonigenes</name>
    <dbReference type="NCBI Taxonomy" id="1936021"/>
    <lineage>
        <taxon>Bacteria</taxon>
        <taxon>Pseudomonadati</taxon>
        <taxon>Thermodesulfobacteriota</taxon>
        <taxon>Thermodesulfobacteria</taxon>
        <taxon>Thermodesulfobacteriales</taxon>
        <taxon>Thermodesulfobacteriaceae</taxon>
        <taxon>Thermosulfuriphilus</taxon>
    </lineage>
</organism>
<evidence type="ECO:0000256" key="4">
    <source>
        <dbReference type="ARBA" id="ARBA00022737"/>
    </source>
</evidence>
<feature type="binding site" evidence="8">
    <location>
        <position position="373"/>
    </location>
    <ligand>
        <name>[4Fe-4S] cluster</name>
        <dbReference type="ChEBI" id="CHEBI:49883"/>
        <label>1</label>
    </ligand>
</feature>
<keyword evidence="8" id="KW-0472">Membrane</keyword>
<evidence type="ECO:0000256" key="2">
    <source>
        <dbReference type="ARBA" id="ARBA00022485"/>
    </source>
</evidence>
<comment type="function">
    <text evidence="8">Part of a membrane-bound complex that couples electron transfer with translocation of ions across the membrane.</text>
</comment>
<keyword evidence="4 8" id="KW-0677">Repeat</keyword>
<keyword evidence="6 8" id="KW-0408">Iron</keyword>
<feature type="binding site" evidence="8">
    <location>
        <position position="370"/>
    </location>
    <ligand>
        <name>[4Fe-4S] cluster</name>
        <dbReference type="ChEBI" id="CHEBI:49883"/>
        <label>1</label>
    </ligand>
</feature>
<evidence type="ECO:0000313" key="10">
    <source>
        <dbReference type="EMBL" id="QIJ72809.1"/>
    </source>
</evidence>
<dbReference type="NCBIfam" id="NF003454">
    <property type="entry name" value="PRK05035.1"/>
    <property type="match status" value="1"/>
</dbReference>
<dbReference type="GO" id="GO:0051539">
    <property type="term" value="F:4 iron, 4 sulfur cluster binding"/>
    <property type="evidence" value="ECO:0007669"/>
    <property type="project" value="UniProtKB-KW"/>
</dbReference>
<comment type="subunit">
    <text evidence="8">The complex is composed of six subunits: RnfA, RnfB, RnfC, RnfD, RnfE and RnfG.</text>
</comment>
<dbReference type="PANTHER" id="PTHR43034:SF2">
    <property type="entry name" value="ION-TRANSLOCATING OXIDOREDUCTASE COMPLEX SUBUNIT C"/>
    <property type="match status" value="1"/>
</dbReference>
<dbReference type="PROSITE" id="PS00198">
    <property type="entry name" value="4FE4S_FER_1"/>
    <property type="match status" value="2"/>
</dbReference>
<evidence type="ECO:0000256" key="8">
    <source>
        <dbReference type="HAMAP-Rule" id="MF_00461"/>
    </source>
</evidence>
<dbReference type="AlphaFoldDB" id="A0A6G7PYN8"/>
<dbReference type="Proteomes" id="UP000502179">
    <property type="component" value="Chromosome"/>
</dbReference>
<evidence type="ECO:0000256" key="3">
    <source>
        <dbReference type="ARBA" id="ARBA00022723"/>
    </source>
</evidence>
<dbReference type="Pfam" id="PF01512">
    <property type="entry name" value="Complex1_51K"/>
    <property type="match status" value="1"/>
</dbReference>
<dbReference type="KEGG" id="tav:G4V39_00165"/>
<reference evidence="10 11" key="1">
    <citation type="submission" date="2020-02" db="EMBL/GenBank/DDBJ databases">
        <title>Genome analysis of Thermosulfuriphilus ammonigenes ST65T, an anaerobic thermophilic chemolithoautotrophic bacterium isolated from a deep-sea hydrothermal vent.</title>
        <authorList>
            <person name="Slobodkina G."/>
            <person name="Allioux M."/>
            <person name="Merkel A."/>
            <person name="Alain K."/>
            <person name="Jebbar M."/>
            <person name="Slobodkin A."/>
        </authorList>
    </citation>
    <scope>NUCLEOTIDE SEQUENCE [LARGE SCALE GENOMIC DNA]</scope>
    <source>
        <strain evidence="10 11">ST65</strain>
    </source>
</reference>
<feature type="binding site" evidence="8">
    <location>
        <position position="367"/>
    </location>
    <ligand>
        <name>[4Fe-4S] cluster</name>
        <dbReference type="ChEBI" id="CHEBI:49883"/>
        <label>1</label>
    </ligand>
</feature>
<proteinExistence type="inferred from homology"/>
<feature type="binding site" evidence="8">
    <location>
        <position position="416"/>
    </location>
    <ligand>
        <name>[4Fe-4S] cluster</name>
        <dbReference type="ChEBI" id="CHEBI:49883"/>
        <label>1</label>
    </ligand>
</feature>
<evidence type="ECO:0000259" key="9">
    <source>
        <dbReference type="PROSITE" id="PS51379"/>
    </source>
</evidence>
<evidence type="ECO:0000256" key="1">
    <source>
        <dbReference type="ARBA" id="ARBA00022448"/>
    </source>
</evidence>
<dbReference type="EMBL" id="CP048877">
    <property type="protein sequence ID" value="QIJ72809.1"/>
    <property type="molecule type" value="Genomic_DNA"/>
</dbReference>
<dbReference type="InterPro" id="IPR010208">
    <property type="entry name" value="Ion_transpt_RnfC/RsxC"/>
</dbReference>
<dbReference type="SUPFAM" id="SSF142019">
    <property type="entry name" value="Nqo1 FMN-binding domain-like"/>
    <property type="match status" value="1"/>
</dbReference>
<keyword evidence="8" id="KW-1003">Cell membrane</keyword>
<dbReference type="InterPro" id="IPR011538">
    <property type="entry name" value="Nuo51_FMN-bd"/>
</dbReference>
<dbReference type="Pfam" id="PF12838">
    <property type="entry name" value="Fer4_7"/>
    <property type="match status" value="1"/>
</dbReference>
<feature type="binding site" evidence="8">
    <location>
        <position position="412"/>
    </location>
    <ligand>
        <name>[4Fe-4S] cluster</name>
        <dbReference type="ChEBI" id="CHEBI:49883"/>
        <label>2</label>
    </ligand>
</feature>
<dbReference type="NCBIfam" id="TIGR01945">
    <property type="entry name" value="rnfC"/>
    <property type="match status" value="1"/>
</dbReference>
<dbReference type="HAMAP" id="MF_00461">
    <property type="entry name" value="RsxC_RnfC"/>
    <property type="match status" value="1"/>
</dbReference>
<dbReference type="SUPFAM" id="SSF46548">
    <property type="entry name" value="alpha-helical ferredoxin"/>
    <property type="match status" value="1"/>
</dbReference>
<comment type="subcellular location">
    <subcellularLocation>
        <location evidence="8">Cell membrane</location>
        <topology evidence="8">Peripheral membrane protein</topology>
    </subcellularLocation>
</comment>
<evidence type="ECO:0000256" key="7">
    <source>
        <dbReference type="ARBA" id="ARBA00023014"/>
    </source>
</evidence>
<dbReference type="GO" id="GO:0046872">
    <property type="term" value="F:metal ion binding"/>
    <property type="evidence" value="ECO:0007669"/>
    <property type="project" value="UniProtKB-KW"/>
</dbReference>
<dbReference type="InterPro" id="IPR019554">
    <property type="entry name" value="Soluble_ligand-bd"/>
</dbReference>
<dbReference type="InterPro" id="IPR017896">
    <property type="entry name" value="4Fe4S_Fe-S-bd"/>
</dbReference>
<dbReference type="InterPro" id="IPR017900">
    <property type="entry name" value="4Fe4S_Fe_S_CS"/>
</dbReference>
<dbReference type="GO" id="GO:0005886">
    <property type="term" value="C:plasma membrane"/>
    <property type="evidence" value="ECO:0007669"/>
    <property type="project" value="UniProtKB-SubCell"/>
</dbReference>
<evidence type="ECO:0000313" key="11">
    <source>
        <dbReference type="Proteomes" id="UP000502179"/>
    </source>
</evidence>
<keyword evidence="1 8" id="KW-0813">Transport</keyword>
<keyword evidence="8" id="KW-1278">Translocase</keyword>
<dbReference type="Pfam" id="PF10531">
    <property type="entry name" value="SLBB"/>
    <property type="match status" value="1"/>
</dbReference>
<feature type="binding site" evidence="8">
    <location>
        <position position="377"/>
    </location>
    <ligand>
        <name>[4Fe-4S] cluster</name>
        <dbReference type="ChEBI" id="CHEBI:49883"/>
        <label>2</label>
    </ligand>
</feature>